<dbReference type="GO" id="GO:1902201">
    <property type="term" value="P:negative regulation of bacterial-type flagellum-dependent cell motility"/>
    <property type="evidence" value="ECO:0007669"/>
    <property type="project" value="TreeGrafter"/>
</dbReference>
<dbReference type="GO" id="GO:0000160">
    <property type="term" value="P:phosphorelay signal transduction system"/>
    <property type="evidence" value="ECO:0007669"/>
    <property type="project" value="InterPro"/>
</dbReference>
<dbReference type="NCBIfam" id="TIGR00254">
    <property type="entry name" value="GGDEF"/>
    <property type="match status" value="1"/>
</dbReference>
<dbReference type="PROSITE" id="PS50887">
    <property type="entry name" value="GGDEF"/>
    <property type="match status" value="1"/>
</dbReference>
<keyword evidence="7" id="KW-1185">Reference proteome</keyword>
<sequence length="317" mass="34944">MDLAQTLPPGTPLGDALERRPRLLVVDDQPVNVQLLYRVFASDHQVFAATDGLKALEIARQQQPDLILLDVVMPGLDGFEVCQRLQADELTHDIPVIFLTANSDPDSEAHGLDVGAVDFIGKPFNTKVVRARVKTHLTLKRQGDLLRRWVFLDGLTGIANRRHFDERLAIEWARSQRSGAPLSALLIDVDHFKRFNDTHGHQNGDDCVRRVAAALASGLQRPTDLVARYGGEEFVCLLTDTDEYGALHLAELLRQRVHQETQPGVTGAAWPAVTVSIGVGCARLDLMHGADDLLREADHNLYRAKKAGRNSVRAGVA</sequence>
<dbReference type="InterPro" id="IPR011006">
    <property type="entry name" value="CheY-like_superfamily"/>
</dbReference>
<dbReference type="Gene3D" id="3.30.70.270">
    <property type="match status" value="1"/>
</dbReference>
<dbReference type="PANTHER" id="PTHR45138:SF9">
    <property type="entry name" value="DIGUANYLATE CYCLASE DGCM-RELATED"/>
    <property type="match status" value="1"/>
</dbReference>
<gene>
    <name evidence="6" type="ORF">SRAA_1049</name>
</gene>
<dbReference type="SMART" id="SM00448">
    <property type="entry name" value="REC"/>
    <property type="match status" value="1"/>
</dbReference>
<evidence type="ECO:0000259" key="4">
    <source>
        <dbReference type="PROSITE" id="PS50110"/>
    </source>
</evidence>
<feature type="domain" description="GGDEF" evidence="5">
    <location>
        <begin position="180"/>
        <end position="317"/>
    </location>
</feature>
<evidence type="ECO:0000256" key="2">
    <source>
        <dbReference type="ARBA" id="ARBA00034247"/>
    </source>
</evidence>
<dbReference type="STRING" id="1458425.SRAA_1049"/>
<dbReference type="SMART" id="SM00267">
    <property type="entry name" value="GGDEF"/>
    <property type="match status" value="1"/>
</dbReference>
<dbReference type="InterPro" id="IPR000160">
    <property type="entry name" value="GGDEF_dom"/>
</dbReference>
<evidence type="ECO:0000313" key="7">
    <source>
        <dbReference type="Proteomes" id="UP000067461"/>
    </source>
</evidence>
<dbReference type="GO" id="GO:0043709">
    <property type="term" value="P:cell adhesion involved in single-species biofilm formation"/>
    <property type="evidence" value="ECO:0007669"/>
    <property type="project" value="TreeGrafter"/>
</dbReference>
<dbReference type="SUPFAM" id="SSF55073">
    <property type="entry name" value="Nucleotide cyclase"/>
    <property type="match status" value="1"/>
</dbReference>
<feature type="modified residue" description="4-aspartylphosphate" evidence="3">
    <location>
        <position position="70"/>
    </location>
</feature>
<evidence type="ECO:0000256" key="3">
    <source>
        <dbReference type="PROSITE-ProRule" id="PRU00169"/>
    </source>
</evidence>
<dbReference type="HOGENOM" id="CLU_000445_11_28_4"/>
<accession>A0A060NN20</accession>
<dbReference type="GO" id="GO:0052621">
    <property type="term" value="F:diguanylate cyclase activity"/>
    <property type="evidence" value="ECO:0007669"/>
    <property type="project" value="UniProtKB-EC"/>
</dbReference>
<keyword evidence="3" id="KW-0597">Phosphoprotein</keyword>
<dbReference type="InterPro" id="IPR001789">
    <property type="entry name" value="Sig_transdc_resp-reg_receiver"/>
</dbReference>
<dbReference type="SUPFAM" id="SSF52172">
    <property type="entry name" value="CheY-like"/>
    <property type="match status" value="1"/>
</dbReference>
<dbReference type="PANTHER" id="PTHR45138">
    <property type="entry name" value="REGULATORY COMPONENTS OF SENSORY TRANSDUCTION SYSTEM"/>
    <property type="match status" value="1"/>
</dbReference>
<protein>
    <recommendedName>
        <fullName evidence="1">diguanylate cyclase</fullName>
        <ecNumber evidence="1">2.7.7.65</ecNumber>
    </recommendedName>
</protein>
<dbReference type="CDD" id="cd01949">
    <property type="entry name" value="GGDEF"/>
    <property type="match status" value="1"/>
</dbReference>
<proteinExistence type="predicted"/>
<dbReference type="EMBL" id="AP014568">
    <property type="protein sequence ID" value="BAO80903.1"/>
    <property type="molecule type" value="Genomic_DNA"/>
</dbReference>
<reference evidence="6 7" key="1">
    <citation type="journal article" date="2014" name="Nat. Commun.">
        <title>Physiological and genomic features of highly alkaliphilic hydrogen-utilizing Betaproteobacteria from a continental serpentinizing site.</title>
        <authorList>
            <person name="Suzuki S."/>
            <person name="Kuenen J.G."/>
            <person name="Schipper K."/>
            <person name="van der Velde S."/>
            <person name="Ishii S."/>
            <person name="Wu A."/>
            <person name="Sorokin D.Y."/>
            <person name="Tenney A."/>
            <person name="Meng X.Y."/>
            <person name="Morrill P.L."/>
            <person name="Kamagata Y."/>
            <person name="Muyzer G."/>
            <person name="Nealson K.H."/>
        </authorList>
    </citation>
    <scope>NUCLEOTIDE SEQUENCE [LARGE SCALE GENOMIC DNA]</scope>
    <source>
        <strain evidence="6 7">A1</strain>
    </source>
</reference>
<dbReference type="GO" id="GO:0005886">
    <property type="term" value="C:plasma membrane"/>
    <property type="evidence" value="ECO:0007669"/>
    <property type="project" value="TreeGrafter"/>
</dbReference>
<dbReference type="KEGG" id="cbaa:SRAA_1049"/>
<dbReference type="PROSITE" id="PS50110">
    <property type="entry name" value="RESPONSE_REGULATORY"/>
    <property type="match status" value="1"/>
</dbReference>
<dbReference type="Gene3D" id="3.40.50.2300">
    <property type="match status" value="1"/>
</dbReference>
<feature type="domain" description="Response regulatory" evidence="4">
    <location>
        <begin position="22"/>
        <end position="137"/>
    </location>
</feature>
<name>A0A060NN20_9BURK</name>
<dbReference type="EC" id="2.7.7.65" evidence="1"/>
<dbReference type="AlphaFoldDB" id="A0A060NN20"/>
<dbReference type="FunFam" id="3.30.70.270:FF:000001">
    <property type="entry name" value="Diguanylate cyclase domain protein"/>
    <property type="match status" value="1"/>
</dbReference>
<evidence type="ECO:0000256" key="1">
    <source>
        <dbReference type="ARBA" id="ARBA00012528"/>
    </source>
</evidence>
<organism evidence="6 7">
    <name type="scientific">Serpentinimonas raichei</name>
    <dbReference type="NCBI Taxonomy" id="1458425"/>
    <lineage>
        <taxon>Bacteria</taxon>
        <taxon>Pseudomonadati</taxon>
        <taxon>Pseudomonadota</taxon>
        <taxon>Betaproteobacteria</taxon>
        <taxon>Burkholderiales</taxon>
        <taxon>Comamonadaceae</taxon>
        <taxon>Serpentinimonas</taxon>
    </lineage>
</organism>
<comment type="catalytic activity">
    <reaction evidence="2">
        <text>2 GTP = 3',3'-c-di-GMP + 2 diphosphate</text>
        <dbReference type="Rhea" id="RHEA:24898"/>
        <dbReference type="ChEBI" id="CHEBI:33019"/>
        <dbReference type="ChEBI" id="CHEBI:37565"/>
        <dbReference type="ChEBI" id="CHEBI:58805"/>
        <dbReference type="EC" id="2.7.7.65"/>
    </reaction>
</comment>
<dbReference type="InterPro" id="IPR043128">
    <property type="entry name" value="Rev_trsase/Diguanyl_cyclase"/>
</dbReference>
<dbReference type="Pfam" id="PF00072">
    <property type="entry name" value="Response_reg"/>
    <property type="match status" value="1"/>
</dbReference>
<evidence type="ECO:0000259" key="5">
    <source>
        <dbReference type="PROSITE" id="PS50887"/>
    </source>
</evidence>
<dbReference type="InterPro" id="IPR029787">
    <property type="entry name" value="Nucleotide_cyclase"/>
</dbReference>
<dbReference type="Pfam" id="PF00990">
    <property type="entry name" value="GGDEF"/>
    <property type="match status" value="1"/>
</dbReference>
<evidence type="ECO:0000313" key="6">
    <source>
        <dbReference type="EMBL" id="BAO80903.1"/>
    </source>
</evidence>
<dbReference type="OrthoDB" id="9813903at2"/>
<dbReference type="InterPro" id="IPR050469">
    <property type="entry name" value="Diguanylate_Cyclase"/>
</dbReference>
<dbReference type="Proteomes" id="UP000067461">
    <property type="component" value="Chromosome"/>
</dbReference>